<feature type="domain" description="DUF4397" evidence="2">
    <location>
        <begin position="152"/>
        <end position="229"/>
    </location>
</feature>
<dbReference type="EMBL" id="CP003929">
    <property type="protein sequence ID" value="AGB39574.1"/>
    <property type="molecule type" value="Genomic_DNA"/>
</dbReference>
<dbReference type="InterPro" id="IPR025510">
    <property type="entry name" value="DUF4397"/>
</dbReference>
<dbReference type="Pfam" id="PF14344">
    <property type="entry name" value="DUF4397"/>
    <property type="match status" value="2"/>
</dbReference>
<reference evidence="3 4" key="1">
    <citation type="submission" date="2012-11" db="EMBL/GenBank/DDBJ databases">
        <title>FINISHED of Natronococcus occultus SP4, DSM 3396.</title>
        <authorList>
            <consortium name="DOE Joint Genome Institute"/>
            <person name="Eisen J."/>
            <person name="Huntemann M."/>
            <person name="Wei C.-L."/>
            <person name="Han J."/>
            <person name="Detter J.C."/>
            <person name="Han C."/>
            <person name="Tapia R."/>
            <person name="Chen A."/>
            <person name="Kyrpides N."/>
            <person name="Mavromatis K."/>
            <person name="Markowitz V."/>
            <person name="Szeto E."/>
            <person name="Ivanova N."/>
            <person name="Mikhailova N."/>
            <person name="Ovchinnikova G."/>
            <person name="Pagani I."/>
            <person name="Pati A."/>
            <person name="Goodwin L."/>
            <person name="Nordberg H.P."/>
            <person name="Cantor M.N."/>
            <person name="Hua S.X."/>
            <person name="Woyke T."/>
            <person name="Eisen J."/>
            <person name="Klenk H.-P."/>
            <person name="Klenk H.-P."/>
        </authorList>
    </citation>
    <scope>NUCLEOTIDE SEQUENCE [LARGE SCALE GENOMIC DNA]</scope>
    <source>
        <strain evidence="3 4">SP4</strain>
    </source>
</reference>
<evidence type="ECO:0000256" key="1">
    <source>
        <dbReference type="SAM" id="MobiDB-lite"/>
    </source>
</evidence>
<evidence type="ECO:0000313" key="4">
    <source>
        <dbReference type="Proteomes" id="UP000010878"/>
    </source>
</evidence>
<dbReference type="OrthoDB" id="187327at2157"/>
<gene>
    <name evidence="3" type="ORF">Natoc_3873</name>
</gene>
<organism evidence="3 4">
    <name type="scientific">Natronococcus occultus SP4</name>
    <dbReference type="NCBI Taxonomy" id="694430"/>
    <lineage>
        <taxon>Archaea</taxon>
        <taxon>Methanobacteriati</taxon>
        <taxon>Methanobacteriota</taxon>
        <taxon>Stenosarchaea group</taxon>
        <taxon>Halobacteria</taxon>
        <taxon>Halobacteriales</taxon>
        <taxon>Natrialbaceae</taxon>
        <taxon>Natronococcus</taxon>
    </lineage>
</organism>
<dbReference type="InterPro" id="IPR006311">
    <property type="entry name" value="TAT_signal"/>
</dbReference>
<evidence type="ECO:0000313" key="3">
    <source>
        <dbReference type="EMBL" id="AGB39574.1"/>
    </source>
</evidence>
<dbReference type="PROSITE" id="PS51318">
    <property type="entry name" value="TAT"/>
    <property type="match status" value="1"/>
</dbReference>
<feature type="region of interest" description="Disordered" evidence="1">
    <location>
        <begin position="248"/>
        <end position="345"/>
    </location>
</feature>
<proteinExistence type="predicted"/>
<dbReference type="Proteomes" id="UP000010878">
    <property type="component" value="Chromosome"/>
</dbReference>
<feature type="domain" description="DUF4397" evidence="2">
    <location>
        <begin position="50"/>
        <end position="141"/>
    </location>
</feature>
<name>L0K5C0_9EURY</name>
<feature type="compositionally biased region" description="Acidic residues" evidence="1">
    <location>
        <begin position="250"/>
        <end position="272"/>
    </location>
</feature>
<accession>L0K5C0</accession>
<dbReference type="KEGG" id="nou:Natoc_3873"/>
<protein>
    <recommendedName>
        <fullName evidence="2">DUF4397 domain-containing protein</fullName>
    </recommendedName>
</protein>
<dbReference type="HOGENOM" id="CLU_069060_0_0_2"/>
<dbReference type="eggNOG" id="arCOG06227">
    <property type="taxonomic scope" value="Archaea"/>
</dbReference>
<evidence type="ECO:0000259" key="2">
    <source>
        <dbReference type="Pfam" id="PF14344"/>
    </source>
</evidence>
<dbReference type="RefSeq" id="WP_015323008.1">
    <property type="nucleotide sequence ID" value="NC_019974.1"/>
</dbReference>
<dbReference type="GeneID" id="14402884"/>
<feature type="compositionally biased region" description="Basic and acidic residues" evidence="1">
    <location>
        <begin position="273"/>
        <end position="345"/>
    </location>
</feature>
<keyword evidence="4" id="KW-1185">Reference proteome</keyword>
<dbReference type="STRING" id="694430.Natoc_3873"/>
<dbReference type="AlphaFoldDB" id="L0K5C0"/>
<sequence length="345" mass="37679">MSVSRRTTLKAMAVAGGLGITSGTVFAKGKHEDDERPTDDAADEPAAVSAAVRVAHFSPDAPSVDVLVDDEQVLADVPYGDVSPYLELDPGAYTVAITAAGDPETVVFEDEVEVAEGFATVAAIGELEAETFRPEILTDGEPLPEDAEPGSAFVRVAHFSPDAPAVDIFANDTPLAEGVSFEDVSEYLAVPAGEYTLSIRPAGDPDEVAAFDVALEEGTAYTGYAIGYLEPPEEFADREFTVELTVDGMVADEEPKEEEPKEEEPKEEEPKEEEPKKEEPKEKEPKEEEPKKEPVEEEPKKERPKDMVNDKKKMADRVADDKEEMADMKEKMKDTMKEMATDYDR</sequence>